<evidence type="ECO:0000313" key="1">
    <source>
        <dbReference type="EMBL" id="KAF7820588.1"/>
    </source>
</evidence>
<reference evidence="1" key="1">
    <citation type="submission" date="2020-09" db="EMBL/GenBank/DDBJ databases">
        <title>Genome-Enabled Discovery of Anthraquinone Biosynthesis in Senna tora.</title>
        <authorList>
            <person name="Kang S.-H."/>
            <person name="Pandey R.P."/>
            <person name="Lee C.-M."/>
            <person name="Sim J.-S."/>
            <person name="Jeong J.-T."/>
            <person name="Choi B.-S."/>
            <person name="Jung M."/>
            <person name="Ginzburg D."/>
            <person name="Zhao K."/>
            <person name="Won S.Y."/>
            <person name="Oh T.-J."/>
            <person name="Yu Y."/>
            <person name="Kim N.-H."/>
            <person name="Lee O.R."/>
            <person name="Lee T.-H."/>
            <person name="Bashyal P."/>
            <person name="Kim T.-S."/>
            <person name="Lee W.-H."/>
            <person name="Kawkins C."/>
            <person name="Kim C.-K."/>
            <person name="Kim J.S."/>
            <person name="Ahn B.O."/>
            <person name="Rhee S.Y."/>
            <person name="Sohng J.K."/>
        </authorList>
    </citation>
    <scope>NUCLEOTIDE SEQUENCE</scope>
    <source>
        <tissue evidence="1">Leaf</tissue>
    </source>
</reference>
<dbReference type="Proteomes" id="UP000634136">
    <property type="component" value="Unassembled WGS sequence"/>
</dbReference>
<gene>
    <name evidence="1" type="ORF">G2W53_026043</name>
</gene>
<proteinExistence type="predicted"/>
<name>A0A834TED8_9FABA</name>
<comment type="caution">
    <text evidence="1">The sequence shown here is derived from an EMBL/GenBank/DDBJ whole genome shotgun (WGS) entry which is preliminary data.</text>
</comment>
<evidence type="ECO:0000313" key="2">
    <source>
        <dbReference type="Proteomes" id="UP000634136"/>
    </source>
</evidence>
<dbReference type="AlphaFoldDB" id="A0A834TED8"/>
<protein>
    <submittedName>
        <fullName evidence="1">Uncharacterized protein</fullName>
    </submittedName>
</protein>
<keyword evidence="2" id="KW-1185">Reference proteome</keyword>
<sequence length="30" mass="3342">MASTRFVLLFPEEGVVGVSTRSRKDEIYGP</sequence>
<accession>A0A834TED8</accession>
<dbReference type="EMBL" id="JAAIUW010000008">
    <property type="protein sequence ID" value="KAF7820588.1"/>
    <property type="molecule type" value="Genomic_DNA"/>
</dbReference>
<organism evidence="1 2">
    <name type="scientific">Senna tora</name>
    <dbReference type="NCBI Taxonomy" id="362788"/>
    <lineage>
        <taxon>Eukaryota</taxon>
        <taxon>Viridiplantae</taxon>
        <taxon>Streptophyta</taxon>
        <taxon>Embryophyta</taxon>
        <taxon>Tracheophyta</taxon>
        <taxon>Spermatophyta</taxon>
        <taxon>Magnoliopsida</taxon>
        <taxon>eudicotyledons</taxon>
        <taxon>Gunneridae</taxon>
        <taxon>Pentapetalae</taxon>
        <taxon>rosids</taxon>
        <taxon>fabids</taxon>
        <taxon>Fabales</taxon>
        <taxon>Fabaceae</taxon>
        <taxon>Caesalpinioideae</taxon>
        <taxon>Cassia clade</taxon>
        <taxon>Senna</taxon>
    </lineage>
</organism>